<comment type="caution">
    <text evidence="2">The sequence shown here is derived from an EMBL/GenBank/DDBJ whole genome shotgun (WGS) entry which is preliminary data.</text>
</comment>
<dbReference type="AlphaFoldDB" id="A0A813JDV2"/>
<dbReference type="Gene3D" id="2.60.120.590">
    <property type="entry name" value="Alpha-ketoglutarate-dependent dioxygenase AlkB-like"/>
    <property type="match status" value="1"/>
</dbReference>
<evidence type="ECO:0000259" key="1">
    <source>
        <dbReference type="Pfam" id="PF13532"/>
    </source>
</evidence>
<protein>
    <recommendedName>
        <fullName evidence="1">Alpha-ketoglutarate-dependent dioxygenase AlkB-like domain-containing protein</fullName>
    </recommendedName>
</protein>
<sequence length="301" mass="33210">MHRAAPRRPCGNRASATRACAAVVSAAAAALRGSTWRGLAVWSEPVVSFGERFQGHKVPAGLRYCPDFVSAEEQAELLQVLDGGATNLFLGRRTWTRNIRRAQQFFGLIYYQTSQAVPELQPTAHSPLSSQYGRSMAELPAWLLPRLLSEGLFAAPGERGVNQVQGNEYLEDSGIGTHVEDPAAGPTLATVSLLQPVQLTLQRAEQGKPMHRDRRDREDCLKVLLEPRSLLVLQGESRYDFAHSIRESKRVPLRDGSVLRRGPDYRRVSLTFRGIVEGQRSTSRTDSPDGGAAYRVVIPPE</sequence>
<dbReference type="PANTHER" id="PTHR12463">
    <property type="entry name" value="OXYGENASE-RELATED"/>
    <property type="match status" value="1"/>
</dbReference>
<dbReference type="InterPro" id="IPR037151">
    <property type="entry name" value="AlkB-like_sf"/>
</dbReference>
<dbReference type="PANTHER" id="PTHR12463:SF1">
    <property type="entry name" value="2-OXOGLUTARATE AND FE-DEPENDENT OXYGENASE FAMILY PROTEIN"/>
    <property type="match status" value="1"/>
</dbReference>
<dbReference type="SUPFAM" id="SSF51197">
    <property type="entry name" value="Clavaminate synthase-like"/>
    <property type="match status" value="1"/>
</dbReference>
<dbReference type="GO" id="GO:0070988">
    <property type="term" value="P:demethylation"/>
    <property type="evidence" value="ECO:0007669"/>
    <property type="project" value="InterPro"/>
</dbReference>
<accession>A0A813JDV2</accession>
<evidence type="ECO:0000313" key="2">
    <source>
        <dbReference type="EMBL" id="CAE8679670.1"/>
    </source>
</evidence>
<dbReference type="InterPro" id="IPR027450">
    <property type="entry name" value="AlkB-like"/>
</dbReference>
<dbReference type="Pfam" id="PF13532">
    <property type="entry name" value="2OG-FeII_Oxy_2"/>
    <property type="match status" value="1"/>
</dbReference>
<evidence type="ECO:0000313" key="3">
    <source>
        <dbReference type="Proteomes" id="UP000626109"/>
    </source>
</evidence>
<dbReference type="Proteomes" id="UP000626109">
    <property type="component" value="Unassembled WGS sequence"/>
</dbReference>
<reference evidence="2" key="1">
    <citation type="submission" date="2021-02" db="EMBL/GenBank/DDBJ databases">
        <authorList>
            <person name="Dougan E. K."/>
            <person name="Rhodes N."/>
            <person name="Thang M."/>
            <person name="Chan C."/>
        </authorList>
    </citation>
    <scope>NUCLEOTIDE SEQUENCE</scope>
</reference>
<dbReference type="InterPro" id="IPR032857">
    <property type="entry name" value="ALKBH4"/>
</dbReference>
<proteinExistence type="predicted"/>
<dbReference type="EMBL" id="CAJNNW010025785">
    <property type="protein sequence ID" value="CAE8679670.1"/>
    <property type="molecule type" value="Genomic_DNA"/>
</dbReference>
<name>A0A813JDV2_POLGL</name>
<dbReference type="GO" id="GO:0016491">
    <property type="term" value="F:oxidoreductase activity"/>
    <property type="evidence" value="ECO:0007669"/>
    <property type="project" value="TreeGrafter"/>
</dbReference>
<feature type="domain" description="Alpha-ketoglutarate-dependent dioxygenase AlkB-like" evidence="1">
    <location>
        <begin position="61"/>
        <end position="273"/>
    </location>
</feature>
<gene>
    <name evidence="2" type="ORF">PGLA2088_LOCUS21481</name>
</gene>
<organism evidence="2 3">
    <name type="scientific">Polarella glacialis</name>
    <name type="common">Dinoflagellate</name>
    <dbReference type="NCBI Taxonomy" id="89957"/>
    <lineage>
        <taxon>Eukaryota</taxon>
        <taxon>Sar</taxon>
        <taxon>Alveolata</taxon>
        <taxon>Dinophyceae</taxon>
        <taxon>Suessiales</taxon>
        <taxon>Suessiaceae</taxon>
        <taxon>Polarella</taxon>
    </lineage>
</organism>
<dbReference type="GO" id="GO:0032451">
    <property type="term" value="F:demethylase activity"/>
    <property type="evidence" value="ECO:0007669"/>
    <property type="project" value="TreeGrafter"/>
</dbReference>